<reference evidence="1 2" key="1">
    <citation type="submission" date="2015-11" db="EMBL/GenBank/DDBJ databases">
        <title>Genomic analysis of 38 Legionella species identifies large and diverse effector repertoires.</title>
        <authorList>
            <person name="Burstein D."/>
            <person name="Amaro F."/>
            <person name="Zusman T."/>
            <person name="Lifshitz Z."/>
            <person name="Cohen O."/>
            <person name="Gilbert J.A."/>
            <person name="Pupko T."/>
            <person name="Shuman H.A."/>
            <person name="Segal G."/>
        </authorList>
    </citation>
    <scope>NUCLEOTIDE SEQUENCE [LARGE SCALE GENOMIC DNA]</scope>
    <source>
        <strain evidence="1 2">SC-63-C7</strain>
    </source>
</reference>
<dbReference type="SUPFAM" id="SSF102198">
    <property type="entry name" value="Putative cyclase"/>
    <property type="match status" value="1"/>
</dbReference>
<name>A0A0W0YWS9_9GAMM</name>
<sequence>MHLLSPNGSRYRLDLISSLSIPHIKLYYTVIALLFLKKNVMAFPYKIIDLTQTLSPESPSWDIDCGFSHQTTLNYDECTTEVQFKVQNIAMPAGIGTHLDAPAHCIKNGLHIAELDLVGHHLITHCFVVDISHKSCEDYTITEQDILDFEYKYEMISEHSFVIFYTGWDKFWNKANQYRNNLVFPCIGQKAAELLLERNIAGIGIDTLSPDRPENNYIVHQLMLQNKKYIVENVCNASKLPPSGAYSMVLPIKVADLTEAPIRLIGLY</sequence>
<dbReference type="PANTHER" id="PTHR31118:SF12">
    <property type="entry name" value="CYCLASE-LIKE PROTEIN 2"/>
    <property type="match status" value="1"/>
</dbReference>
<accession>A0A0W0YWS9</accession>
<gene>
    <name evidence="1" type="ORF">Lsan_1883</name>
</gene>
<proteinExistence type="predicted"/>
<dbReference type="AlphaFoldDB" id="A0A0W0YWS9"/>
<protein>
    <submittedName>
        <fullName evidence="1">Metal-dependent hydrolase</fullName>
    </submittedName>
</protein>
<evidence type="ECO:0000313" key="1">
    <source>
        <dbReference type="EMBL" id="KTD61321.1"/>
    </source>
</evidence>
<dbReference type="GO" id="GO:0004061">
    <property type="term" value="F:arylformamidase activity"/>
    <property type="evidence" value="ECO:0007669"/>
    <property type="project" value="InterPro"/>
</dbReference>
<organism evidence="1 2">
    <name type="scientific">Legionella santicrucis</name>
    <dbReference type="NCBI Taxonomy" id="45074"/>
    <lineage>
        <taxon>Bacteria</taxon>
        <taxon>Pseudomonadati</taxon>
        <taxon>Pseudomonadota</taxon>
        <taxon>Gammaproteobacteria</taxon>
        <taxon>Legionellales</taxon>
        <taxon>Legionellaceae</taxon>
        <taxon>Legionella</taxon>
    </lineage>
</organism>
<dbReference type="PANTHER" id="PTHR31118">
    <property type="entry name" value="CYCLASE-LIKE PROTEIN 2"/>
    <property type="match status" value="1"/>
</dbReference>
<evidence type="ECO:0000313" key="2">
    <source>
        <dbReference type="Proteomes" id="UP000054703"/>
    </source>
</evidence>
<dbReference type="PATRIC" id="fig|45074.5.peg.2007"/>
<dbReference type="InterPro" id="IPR037175">
    <property type="entry name" value="KFase_sf"/>
</dbReference>
<dbReference type="Pfam" id="PF04199">
    <property type="entry name" value="Cyclase"/>
    <property type="match status" value="1"/>
</dbReference>
<dbReference type="Proteomes" id="UP000054703">
    <property type="component" value="Unassembled WGS sequence"/>
</dbReference>
<dbReference type="GO" id="GO:0019441">
    <property type="term" value="P:L-tryptophan catabolic process to kynurenine"/>
    <property type="evidence" value="ECO:0007669"/>
    <property type="project" value="InterPro"/>
</dbReference>
<dbReference type="STRING" id="45074.Lsan_1883"/>
<comment type="caution">
    <text evidence="1">The sequence shown here is derived from an EMBL/GenBank/DDBJ whole genome shotgun (WGS) entry which is preliminary data.</text>
</comment>
<dbReference type="InterPro" id="IPR007325">
    <property type="entry name" value="KFase/CYL"/>
</dbReference>
<keyword evidence="1" id="KW-0378">Hydrolase</keyword>
<dbReference type="Gene3D" id="3.50.30.50">
    <property type="entry name" value="Putative cyclase"/>
    <property type="match status" value="1"/>
</dbReference>
<dbReference type="EMBL" id="LNYU01000042">
    <property type="protein sequence ID" value="KTD61321.1"/>
    <property type="molecule type" value="Genomic_DNA"/>
</dbReference>
<keyword evidence="2" id="KW-1185">Reference proteome</keyword>